<comment type="caution">
    <text evidence="2">The sequence shown here is derived from an EMBL/GenBank/DDBJ whole genome shotgun (WGS) entry which is preliminary data.</text>
</comment>
<dbReference type="PANTHER" id="PTHR38780:SF1">
    <property type="entry name" value="PROTEIN TUSC"/>
    <property type="match status" value="1"/>
</dbReference>
<dbReference type="EMBL" id="AVBC01000014">
    <property type="protein sequence ID" value="ERL52970.1"/>
    <property type="molecule type" value="Genomic_DNA"/>
</dbReference>
<sequence>MNSDHINGVSSDPLPPAGDLLVIISHGPHGSSLLREGLDMALVAAAFGRRVSLLFMGQGCWALHPGQGAGALGQKGAHATLAMLEMYDIDQLMVEAAGFEQLGLEVADCQLPISVVDNVTVQAVVTSHQLVMNF</sequence>
<dbReference type="SUPFAM" id="SSF75169">
    <property type="entry name" value="DsrEFH-like"/>
    <property type="match status" value="1"/>
</dbReference>
<dbReference type="Pfam" id="PF02635">
    <property type="entry name" value="DsrE"/>
    <property type="match status" value="1"/>
</dbReference>
<dbReference type="KEGG" id="hhu:AR456_09750"/>
<name>W1ND45_9GAMM</name>
<dbReference type="OrthoDB" id="9789418at2"/>
<comment type="similarity">
    <text evidence="1">Belongs to the DsrF/TusC family.</text>
</comment>
<dbReference type="Proteomes" id="UP000019113">
    <property type="component" value="Unassembled WGS sequence"/>
</dbReference>
<dbReference type="Gene3D" id="3.40.1260.10">
    <property type="entry name" value="DsrEFH-like"/>
    <property type="match status" value="1"/>
</dbReference>
<dbReference type="STRING" id="1178482.AR456_09750"/>
<evidence type="ECO:0000313" key="3">
    <source>
        <dbReference type="Proteomes" id="UP000019113"/>
    </source>
</evidence>
<dbReference type="InterPro" id="IPR003787">
    <property type="entry name" value="Sulphur_relay_DsrE/F-like"/>
</dbReference>
<keyword evidence="3" id="KW-1185">Reference proteome</keyword>
<reference evidence="2 3" key="1">
    <citation type="submission" date="2013-08" db="EMBL/GenBank/DDBJ databases">
        <title>draft genome of Halomonas huanghegensis, strain BJGMM-B45T.</title>
        <authorList>
            <person name="Miao C."/>
            <person name="Wan Y."/>
            <person name="Jin W."/>
        </authorList>
    </citation>
    <scope>NUCLEOTIDE SEQUENCE [LARGE SCALE GENOMIC DNA]</scope>
    <source>
        <strain evidence="2 3">BJGMM-B45</strain>
    </source>
</reference>
<organism evidence="2 3">
    <name type="scientific">Halomonas huangheensis</name>
    <dbReference type="NCBI Taxonomy" id="1178482"/>
    <lineage>
        <taxon>Bacteria</taxon>
        <taxon>Pseudomonadati</taxon>
        <taxon>Pseudomonadota</taxon>
        <taxon>Gammaproteobacteria</taxon>
        <taxon>Oceanospirillales</taxon>
        <taxon>Halomonadaceae</taxon>
        <taxon>Halomonas</taxon>
    </lineage>
</organism>
<dbReference type="InterPro" id="IPR017462">
    <property type="entry name" value="Sulphur_relay_TusC/DsrF"/>
</dbReference>
<evidence type="ECO:0000313" key="2">
    <source>
        <dbReference type="EMBL" id="ERL52970.1"/>
    </source>
</evidence>
<evidence type="ECO:0000256" key="1">
    <source>
        <dbReference type="ARBA" id="ARBA00005996"/>
    </source>
</evidence>
<gene>
    <name evidence="2" type="ORF">BJB45_16955</name>
</gene>
<dbReference type="PANTHER" id="PTHR38780">
    <property type="entry name" value="PROTEIN TUSC"/>
    <property type="match status" value="1"/>
</dbReference>
<dbReference type="RefSeq" id="WP_021817597.1">
    <property type="nucleotide sequence ID" value="NZ_AVBC01000014.1"/>
</dbReference>
<dbReference type="eggNOG" id="COG2923">
    <property type="taxonomic scope" value="Bacteria"/>
</dbReference>
<dbReference type="PATRIC" id="fig|1178482.3.peg.653"/>
<proteinExistence type="inferred from homology"/>
<dbReference type="InterPro" id="IPR027396">
    <property type="entry name" value="DsrEFH-like"/>
</dbReference>
<dbReference type="AlphaFoldDB" id="W1ND45"/>
<protein>
    <submittedName>
        <fullName evidence="2">Uncharacterized protein</fullName>
    </submittedName>
</protein>
<accession>W1ND45</accession>